<gene>
    <name evidence="1" type="ORF">FHR84_001936</name>
</gene>
<dbReference type="EMBL" id="JACBYW010000003">
    <property type="protein sequence ID" value="NYH78611.1"/>
    <property type="molecule type" value="Genomic_DNA"/>
</dbReference>
<organism evidence="1 2">
    <name type="scientific">Actinopolyspora biskrensis</name>
    <dbReference type="NCBI Taxonomy" id="1470178"/>
    <lineage>
        <taxon>Bacteria</taxon>
        <taxon>Bacillati</taxon>
        <taxon>Actinomycetota</taxon>
        <taxon>Actinomycetes</taxon>
        <taxon>Actinopolysporales</taxon>
        <taxon>Actinopolysporaceae</taxon>
        <taxon>Actinopolyspora</taxon>
    </lineage>
</organism>
<reference evidence="1 2" key="1">
    <citation type="submission" date="2020-07" db="EMBL/GenBank/DDBJ databases">
        <title>Genomic Encyclopedia of Type Strains, Phase III (KMG-III): the genomes of soil and plant-associated and newly described type strains.</title>
        <authorList>
            <person name="Whitman W."/>
        </authorList>
    </citation>
    <scope>NUCLEOTIDE SEQUENCE [LARGE SCALE GENOMIC DNA]</scope>
    <source>
        <strain evidence="1 2">CECT 8576</strain>
    </source>
</reference>
<keyword evidence="2" id="KW-1185">Reference proteome</keyword>
<dbReference type="AlphaFoldDB" id="A0A852YVE2"/>
<evidence type="ECO:0000313" key="1">
    <source>
        <dbReference type="EMBL" id="NYH78611.1"/>
    </source>
</evidence>
<protein>
    <submittedName>
        <fullName evidence="1">Uncharacterized protein</fullName>
    </submittedName>
</protein>
<comment type="caution">
    <text evidence="1">The sequence shown here is derived from an EMBL/GenBank/DDBJ whole genome shotgun (WGS) entry which is preliminary data.</text>
</comment>
<dbReference type="RefSeq" id="WP_179535095.1">
    <property type="nucleotide sequence ID" value="NZ_JACBYW010000003.1"/>
</dbReference>
<name>A0A852YVE2_9ACTN</name>
<sequence>MRFAAEHIVTRACFDADADDPIDCPATVLKPAEWLGATALTVEPNTGEDVKHDYRASTTVATTHERGTTIAELLHAEGMPVLEMFEVAAKRYLVEETDEGRTEAELIGPDEPFEPLRGLKLLSLRGRDDAVAADYAPAETSG</sequence>
<proteinExistence type="predicted"/>
<accession>A0A852YVE2</accession>
<evidence type="ECO:0000313" key="2">
    <source>
        <dbReference type="Proteomes" id="UP000548304"/>
    </source>
</evidence>
<dbReference type="Proteomes" id="UP000548304">
    <property type="component" value="Unassembled WGS sequence"/>
</dbReference>